<feature type="region of interest" description="Disordered" evidence="1">
    <location>
        <begin position="202"/>
        <end position="226"/>
    </location>
</feature>
<dbReference type="PANTHER" id="PTHR48148:SF2">
    <property type="entry name" value="PA14 DOMAIN-CONTAINING PROTEIN"/>
    <property type="match status" value="1"/>
</dbReference>
<accession>A0A6M3LM82</accession>
<gene>
    <name evidence="2" type="ORF">MM415B03875_0008</name>
</gene>
<protein>
    <submittedName>
        <fullName evidence="2">Uncharacterized protein</fullName>
    </submittedName>
</protein>
<dbReference type="PANTHER" id="PTHR48148">
    <property type="entry name" value="KERATINOCYTE PROLINE-RICH PROTEIN"/>
    <property type="match status" value="1"/>
</dbReference>
<dbReference type="EMBL" id="MT143227">
    <property type="protein sequence ID" value="QJA94384.1"/>
    <property type="molecule type" value="Genomic_DNA"/>
</dbReference>
<feature type="compositionally biased region" description="Basic and acidic residues" evidence="1">
    <location>
        <begin position="46"/>
        <end position="56"/>
    </location>
</feature>
<feature type="region of interest" description="Disordered" evidence="1">
    <location>
        <begin position="1"/>
        <end position="101"/>
    </location>
</feature>
<name>A0A6M3LM82_9ZZZZ</name>
<evidence type="ECO:0000313" key="2">
    <source>
        <dbReference type="EMBL" id="QJA94384.1"/>
    </source>
</evidence>
<feature type="compositionally biased region" description="Low complexity" evidence="1">
    <location>
        <begin position="217"/>
        <end position="226"/>
    </location>
</feature>
<feature type="compositionally biased region" description="Pro residues" evidence="1">
    <location>
        <begin position="16"/>
        <end position="43"/>
    </location>
</feature>
<sequence length="258" mass="28345">MDDDTLVAPPEGQEPEPTPQPTPEPEPAPEQTPEPPPPPPPPTQEEIMRQAEERAFQRMASWQGRRDKDLFDSLGNLIDSRLRSNQPPPVPSPPSDPATILENPDAWAEAKLREAFPRILDQEVQRRTQQDTQHTSEVVRQAGAIMDSDPLFQDKELGSEVIAEIQKNFNTVRGLQPNVAAQLLVSNAVSAAFRKRTLTKTNPLAGNRPVTGPMGTVKPPVAPVAKPKPVKLSEEAAALAKRWNYSAEDISKVFGNEA</sequence>
<evidence type="ECO:0000256" key="1">
    <source>
        <dbReference type="SAM" id="MobiDB-lite"/>
    </source>
</evidence>
<organism evidence="2">
    <name type="scientific">viral metagenome</name>
    <dbReference type="NCBI Taxonomy" id="1070528"/>
    <lineage>
        <taxon>unclassified sequences</taxon>
        <taxon>metagenomes</taxon>
        <taxon>organismal metagenomes</taxon>
    </lineage>
</organism>
<proteinExistence type="predicted"/>
<feature type="compositionally biased region" description="Pro residues" evidence="1">
    <location>
        <begin position="86"/>
        <end position="96"/>
    </location>
</feature>
<dbReference type="AlphaFoldDB" id="A0A6M3LM82"/>
<reference evidence="2" key="1">
    <citation type="submission" date="2020-03" db="EMBL/GenBank/DDBJ databases">
        <title>The deep terrestrial virosphere.</title>
        <authorList>
            <person name="Holmfeldt K."/>
            <person name="Nilsson E."/>
            <person name="Simone D."/>
            <person name="Lopez-Fernandez M."/>
            <person name="Wu X."/>
            <person name="de Brujin I."/>
            <person name="Lundin D."/>
            <person name="Andersson A."/>
            <person name="Bertilsson S."/>
            <person name="Dopson M."/>
        </authorList>
    </citation>
    <scope>NUCLEOTIDE SEQUENCE</scope>
    <source>
        <strain evidence="2">MM415B03875</strain>
    </source>
</reference>